<dbReference type="GO" id="GO:0016020">
    <property type="term" value="C:membrane"/>
    <property type="evidence" value="ECO:0007669"/>
    <property type="project" value="TreeGrafter"/>
</dbReference>
<dbReference type="InterPro" id="IPR036273">
    <property type="entry name" value="CRAL/TRIO_N_dom_sf"/>
</dbReference>
<dbReference type="GO" id="GO:1902936">
    <property type="term" value="F:phosphatidylinositol bisphosphate binding"/>
    <property type="evidence" value="ECO:0007669"/>
    <property type="project" value="TreeGrafter"/>
</dbReference>
<keyword evidence="3" id="KW-1185">Reference proteome</keyword>
<accession>A0AAV2HLF3</accession>
<feature type="domain" description="CRAL-TRIO" evidence="1">
    <location>
        <begin position="109"/>
        <end position="258"/>
    </location>
</feature>
<dbReference type="InterPro" id="IPR036865">
    <property type="entry name" value="CRAL-TRIO_dom_sf"/>
</dbReference>
<dbReference type="PRINTS" id="PR00180">
    <property type="entry name" value="CRETINALDHBP"/>
</dbReference>
<dbReference type="InterPro" id="IPR001251">
    <property type="entry name" value="CRAL-TRIO_dom"/>
</dbReference>
<name>A0AAV2HLF3_LYMST</name>
<dbReference type="Gene3D" id="1.10.8.20">
    <property type="entry name" value="N-terminal domain of phosphatidylinositol transfer protein sec14p"/>
    <property type="match status" value="1"/>
</dbReference>
<dbReference type="SUPFAM" id="SSF52087">
    <property type="entry name" value="CRAL/TRIO domain"/>
    <property type="match status" value="1"/>
</dbReference>
<dbReference type="Proteomes" id="UP001497497">
    <property type="component" value="Unassembled WGS sequence"/>
</dbReference>
<reference evidence="2 3" key="1">
    <citation type="submission" date="2024-04" db="EMBL/GenBank/DDBJ databases">
        <authorList>
            <consortium name="Genoscope - CEA"/>
            <person name="William W."/>
        </authorList>
    </citation>
    <scope>NUCLEOTIDE SEQUENCE [LARGE SCALE GENOMIC DNA]</scope>
</reference>
<dbReference type="CDD" id="cd00170">
    <property type="entry name" value="SEC14"/>
    <property type="match status" value="1"/>
</dbReference>
<dbReference type="EMBL" id="CAXITT010000128">
    <property type="protein sequence ID" value="CAL1532913.1"/>
    <property type="molecule type" value="Genomic_DNA"/>
</dbReference>
<dbReference type="Gene3D" id="1.20.5.1200">
    <property type="entry name" value="Alpha-tocopherol transfer"/>
    <property type="match status" value="1"/>
</dbReference>
<dbReference type="SUPFAM" id="SSF46938">
    <property type="entry name" value="CRAL/TRIO N-terminal domain"/>
    <property type="match status" value="1"/>
</dbReference>
<dbReference type="PROSITE" id="PS50191">
    <property type="entry name" value="CRAL_TRIO"/>
    <property type="match status" value="1"/>
</dbReference>
<dbReference type="PANTHER" id="PTHR10174:SF130">
    <property type="entry name" value="ALPHA-TOCOPHEROL TRANSFER PROTEIN-LIKE"/>
    <property type="match status" value="1"/>
</dbReference>
<comment type="caution">
    <text evidence="2">The sequence shown here is derived from an EMBL/GenBank/DDBJ whole genome shotgun (WGS) entry which is preliminary data.</text>
</comment>
<dbReference type="InterPro" id="IPR011074">
    <property type="entry name" value="CRAL/TRIO_N_dom"/>
</dbReference>
<gene>
    <name evidence="2" type="ORF">GSLYS_00006931001</name>
</gene>
<dbReference type="AlphaFoldDB" id="A0AAV2HLF3"/>
<evidence type="ECO:0000313" key="2">
    <source>
        <dbReference type="EMBL" id="CAL1532913.1"/>
    </source>
</evidence>
<sequence>MTTEVTYQCSLSADVLKVAMAELNEDPNTRHIEVKTLRQRLEKYPGRLNARTDSKFLLRFLRARKFDQEQSFQLVLNYYTMRKDDREIFSDLKPFCVRHVFESGYTTPLGVRDKKGAAVILEKPGNWDYARFSELDLIKADCITIQKITEDETTQVYGVTLLIDYTGFTLSHLTHTSPSFARRMCRLWQDVFPARLRAVHIVNEPASYSNIFGLFKPFLKQKLLDRIFFHGTKYSGLHEHIDPDNLPKAYGGNCPDVVDTTWADVILKCDKQFEEDAKYGLLDMKVSALQGAETESPGGVARDSLVGTFKKLAVD</sequence>
<evidence type="ECO:0000259" key="1">
    <source>
        <dbReference type="PROSITE" id="PS50191"/>
    </source>
</evidence>
<dbReference type="SMART" id="SM01100">
    <property type="entry name" value="CRAL_TRIO_N"/>
    <property type="match status" value="1"/>
</dbReference>
<dbReference type="Pfam" id="PF03765">
    <property type="entry name" value="CRAL_TRIO_N"/>
    <property type="match status" value="1"/>
</dbReference>
<proteinExistence type="predicted"/>
<dbReference type="PANTHER" id="PTHR10174">
    <property type="entry name" value="ALPHA-TOCOPHEROL TRANSFER PROTEIN-RELATED"/>
    <property type="match status" value="1"/>
</dbReference>
<organism evidence="2 3">
    <name type="scientific">Lymnaea stagnalis</name>
    <name type="common">Great pond snail</name>
    <name type="synonym">Helix stagnalis</name>
    <dbReference type="NCBI Taxonomy" id="6523"/>
    <lineage>
        <taxon>Eukaryota</taxon>
        <taxon>Metazoa</taxon>
        <taxon>Spiralia</taxon>
        <taxon>Lophotrochozoa</taxon>
        <taxon>Mollusca</taxon>
        <taxon>Gastropoda</taxon>
        <taxon>Heterobranchia</taxon>
        <taxon>Euthyneura</taxon>
        <taxon>Panpulmonata</taxon>
        <taxon>Hygrophila</taxon>
        <taxon>Lymnaeoidea</taxon>
        <taxon>Lymnaeidae</taxon>
        <taxon>Lymnaea</taxon>
    </lineage>
</organism>
<dbReference type="Pfam" id="PF00650">
    <property type="entry name" value="CRAL_TRIO"/>
    <property type="match status" value="1"/>
</dbReference>
<protein>
    <recommendedName>
        <fullName evidence="1">CRAL-TRIO domain-containing protein</fullName>
    </recommendedName>
</protein>
<evidence type="ECO:0000313" key="3">
    <source>
        <dbReference type="Proteomes" id="UP001497497"/>
    </source>
</evidence>
<dbReference type="SMART" id="SM00516">
    <property type="entry name" value="SEC14"/>
    <property type="match status" value="1"/>
</dbReference>
<dbReference type="Gene3D" id="3.40.525.10">
    <property type="entry name" value="CRAL-TRIO lipid binding domain"/>
    <property type="match status" value="1"/>
</dbReference>